<keyword evidence="1" id="KW-0175">Coiled coil</keyword>
<dbReference type="AlphaFoldDB" id="A0AA86RB25"/>
<dbReference type="EMBL" id="CATOUU010000764">
    <property type="protein sequence ID" value="CAI9946662.1"/>
    <property type="molecule type" value="Genomic_DNA"/>
</dbReference>
<evidence type="ECO:0000313" key="6">
    <source>
        <dbReference type="Proteomes" id="UP001642409"/>
    </source>
</evidence>
<protein>
    <submittedName>
        <fullName evidence="3">Uncharacterized protein</fullName>
    </submittedName>
</protein>
<reference evidence="3" key="1">
    <citation type="submission" date="2023-06" db="EMBL/GenBank/DDBJ databases">
        <authorList>
            <person name="Kurt Z."/>
        </authorList>
    </citation>
    <scope>NUCLEOTIDE SEQUENCE</scope>
</reference>
<evidence type="ECO:0000313" key="5">
    <source>
        <dbReference type="EMBL" id="CAL6050810.1"/>
    </source>
</evidence>
<organism evidence="3">
    <name type="scientific">Hexamita inflata</name>
    <dbReference type="NCBI Taxonomy" id="28002"/>
    <lineage>
        <taxon>Eukaryota</taxon>
        <taxon>Metamonada</taxon>
        <taxon>Diplomonadida</taxon>
        <taxon>Hexamitidae</taxon>
        <taxon>Hexamitinae</taxon>
        <taxon>Hexamita</taxon>
    </lineage>
</organism>
<evidence type="ECO:0000313" key="2">
    <source>
        <dbReference type="EMBL" id="CAI9946662.1"/>
    </source>
</evidence>
<reference evidence="4 6" key="2">
    <citation type="submission" date="2024-07" db="EMBL/GenBank/DDBJ databases">
        <authorList>
            <person name="Akdeniz Z."/>
        </authorList>
    </citation>
    <scope>NUCLEOTIDE SEQUENCE [LARGE SCALE GENOMIC DNA]</scope>
</reference>
<dbReference type="EMBL" id="CATOUU010001090">
    <property type="protein sequence ID" value="CAI9971348.1"/>
    <property type="molecule type" value="Genomic_DNA"/>
</dbReference>
<feature type="coiled-coil region" evidence="1">
    <location>
        <begin position="430"/>
        <end position="457"/>
    </location>
</feature>
<evidence type="ECO:0000313" key="3">
    <source>
        <dbReference type="EMBL" id="CAI9971348.1"/>
    </source>
</evidence>
<comment type="caution">
    <text evidence="3">The sequence shown here is derived from an EMBL/GenBank/DDBJ whole genome shotgun (WGS) entry which is preliminary data.</text>
</comment>
<proteinExistence type="predicted"/>
<dbReference type="EMBL" id="CAXDID020000186">
    <property type="protein sequence ID" value="CAL6050810.1"/>
    <property type="molecule type" value="Genomic_DNA"/>
</dbReference>
<evidence type="ECO:0000313" key="4">
    <source>
        <dbReference type="EMBL" id="CAL5996084.1"/>
    </source>
</evidence>
<gene>
    <name evidence="4" type="ORF">HINF_LOCUS14536</name>
    <name evidence="2" type="ORF">HINF_LOCUS34307</name>
    <name evidence="5" type="ORF">HINF_LOCUS44065</name>
    <name evidence="3" type="ORF">HINF_LOCUS58993</name>
</gene>
<keyword evidence="6" id="KW-1185">Reference proteome</keyword>
<accession>A0AA86RB25</accession>
<sequence>MKIDQYVDQVQHGSTGFCHLACEGEGNIFEKYQPYMSENSGLFIKQVDSQLSVDTLIMKLMQTRKSATLCAPIVADEGDVLYSVESVQQFFTSLDTKKLQTTVQCSMIMNNLVYDIAEYLDKSVLIEPKPEQRVTLTRDISGSLIHVPRLKYVELTFKQKQNQLIELIKTNISQKGCSLFLFVFYLNDYTTVHLLIPIIRAADNYWRDQYKTEFQQDIGRISTDHDLYDYWVQQNLIFSVLCAQNQIFYTSPAAIQSEVDETMDMITRGASQEEYFTSQTLASVLCYSLVSNYAQVLYEELVVRQRPVVSLGVLTKRLPPEIQDLYFAFLLGVSAGKCTMDEMSLNQKINVALNIHQTIQKLKLSYETSQDQFMQCDQVIANLVQDVEPQDDVQDVSVEEVPEIIIQQSKVKTGLKEPLQILQPPEEIQIDKLLQAISDAKNELKQLQMQLSDTRNQGGILEDVVQTNAVLKKTLEARQSVVQNLGQQLAKVSAELKQLNDDIVSGKRLERRWEEEIKKIHGK</sequence>
<evidence type="ECO:0000256" key="1">
    <source>
        <dbReference type="SAM" id="Coils"/>
    </source>
</evidence>
<name>A0AA86RB25_9EUKA</name>
<dbReference type="Proteomes" id="UP001642409">
    <property type="component" value="Unassembled WGS sequence"/>
</dbReference>
<dbReference type="EMBL" id="CAXDID020000034">
    <property type="protein sequence ID" value="CAL5996084.1"/>
    <property type="molecule type" value="Genomic_DNA"/>
</dbReference>